<sequence>MSDVPFVLVNFKQLTGKAATEVAVAFNELSLSIGRKYTIAVAVQPCDVGEVASNTDLPVFVHDIYSETPLYMLFNSGFFQSDRIGGILINHPQKRLGVKDMHRNFQCAKLKSISTIFAALDVAEAGRLNATYSPDYIAIENERLIGKELSIRNECPEVVDTAVRDIPNRILFGAGIRSAEDIQFVINNGASGVLLSSSVLAHHNPPVALRNMLDV</sequence>
<dbReference type="EMBL" id="CP051205">
    <property type="protein sequence ID" value="QJB32840.1"/>
    <property type="molecule type" value="Genomic_DNA"/>
</dbReference>
<dbReference type="Pfam" id="PF00121">
    <property type="entry name" value="TIM"/>
    <property type="match status" value="1"/>
</dbReference>
<reference evidence="2" key="2">
    <citation type="submission" date="2020-09" db="EMBL/GenBank/DDBJ databases">
        <authorList>
            <person name="Kittiwongwattana C."/>
        </authorList>
    </citation>
    <scope>NUCLEOTIDE SEQUENCE</scope>
    <source>
        <strain evidence="3">1303</strain>
        <strain evidence="2">1310</strain>
    </source>
</reference>
<dbReference type="InterPro" id="IPR000652">
    <property type="entry name" value="Triosephosphate_isomerase"/>
</dbReference>
<dbReference type="Gene3D" id="3.20.20.70">
    <property type="entry name" value="Aldolase class I"/>
    <property type="match status" value="1"/>
</dbReference>
<evidence type="ECO:0000313" key="3">
    <source>
        <dbReference type="EMBL" id="QJB39293.1"/>
    </source>
</evidence>
<dbReference type="KEGG" id="coy:HF329_16555"/>
<dbReference type="InterPro" id="IPR013785">
    <property type="entry name" value="Aldolase_TIM"/>
</dbReference>
<dbReference type="InterPro" id="IPR035990">
    <property type="entry name" value="TIM_sf"/>
</dbReference>
<dbReference type="SUPFAM" id="SSF51351">
    <property type="entry name" value="Triosephosphate isomerase (TIM)"/>
    <property type="match status" value="1"/>
</dbReference>
<dbReference type="RefSeq" id="WP_168805414.1">
    <property type="nucleotide sequence ID" value="NZ_CP051204.2"/>
</dbReference>
<keyword evidence="1" id="KW-0413">Isomerase</keyword>
<reference evidence="4" key="1">
    <citation type="submission" date="2020-04" db="EMBL/GenBank/DDBJ databases">
        <authorList>
            <person name="Kittiwongwattana C."/>
        </authorList>
    </citation>
    <scope>NUCLEOTIDE SEQUENCE [LARGE SCALE GENOMIC DNA]</scope>
    <source>
        <strain evidence="4">1310</strain>
    </source>
</reference>
<evidence type="ECO:0000313" key="5">
    <source>
        <dbReference type="Proteomes" id="UP000503144"/>
    </source>
</evidence>
<gene>
    <name evidence="3" type="ORF">HF324_16080</name>
    <name evidence="2" type="ORF">HF329_16555</name>
</gene>
<protein>
    <recommendedName>
        <fullName evidence="6">Triosephosphate isomerase</fullName>
    </recommendedName>
</protein>
<dbReference type="GO" id="GO:0004807">
    <property type="term" value="F:triose-phosphate isomerase activity"/>
    <property type="evidence" value="ECO:0007669"/>
    <property type="project" value="InterPro"/>
</dbReference>
<evidence type="ECO:0000313" key="2">
    <source>
        <dbReference type="EMBL" id="QJB32840.1"/>
    </source>
</evidence>
<dbReference type="Proteomes" id="UP000503144">
    <property type="component" value="Chromosome"/>
</dbReference>
<proteinExistence type="predicted"/>
<dbReference type="Proteomes" id="UP000502421">
    <property type="component" value="Chromosome"/>
</dbReference>
<name>A0AAE6ZGU7_9BACT</name>
<evidence type="ECO:0000313" key="4">
    <source>
        <dbReference type="Proteomes" id="UP000502421"/>
    </source>
</evidence>
<dbReference type="PROSITE" id="PS51440">
    <property type="entry name" value="TIM_2"/>
    <property type="match status" value="1"/>
</dbReference>
<dbReference type="AlphaFoldDB" id="A0AAE6ZGU7"/>
<keyword evidence="5" id="KW-1185">Reference proteome</keyword>
<dbReference type="EMBL" id="CP051204">
    <property type="protein sequence ID" value="QJB39293.1"/>
    <property type="molecule type" value="Genomic_DNA"/>
</dbReference>
<accession>A0AAE6ZGU7</accession>
<organism evidence="2 4">
    <name type="scientific">Chitinophaga oryzae</name>
    <dbReference type="NCBI Taxonomy" id="2725414"/>
    <lineage>
        <taxon>Bacteria</taxon>
        <taxon>Pseudomonadati</taxon>
        <taxon>Bacteroidota</taxon>
        <taxon>Chitinophagia</taxon>
        <taxon>Chitinophagales</taxon>
        <taxon>Chitinophagaceae</taxon>
        <taxon>Chitinophaga</taxon>
    </lineage>
</organism>
<evidence type="ECO:0008006" key="6">
    <source>
        <dbReference type="Google" id="ProtNLM"/>
    </source>
</evidence>
<evidence type="ECO:0000256" key="1">
    <source>
        <dbReference type="ARBA" id="ARBA00023235"/>
    </source>
</evidence>